<dbReference type="AlphaFoldDB" id="A0AAV7CN40"/>
<gene>
    <name evidence="1" type="ORF">GDO81_005376</name>
</gene>
<evidence type="ECO:0000313" key="1">
    <source>
        <dbReference type="EMBL" id="KAG8586443.1"/>
    </source>
</evidence>
<reference evidence="1" key="1">
    <citation type="thesis" date="2020" institute="ProQuest LLC" country="789 East Eisenhower Parkway, Ann Arbor, MI, USA">
        <title>Comparative Genomics and Chromosome Evolution.</title>
        <authorList>
            <person name="Mudd A.B."/>
        </authorList>
    </citation>
    <scope>NUCLEOTIDE SEQUENCE</scope>
    <source>
        <strain evidence="1">237g6f4</strain>
        <tissue evidence="1">Blood</tissue>
    </source>
</reference>
<organism evidence="1 2">
    <name type="scientific">Engystomops pustulosus</name>
    <name type="common">Tungara frog</name>
    <name type="synonym">Physalaemus pustulosus</name>
    <dbReference type="NCBI Taxonomy" id="76066"/>
    <lineage>
        <taxon>Eukaryota</taxon>
        <taxon>Metazoa</taxon>
        <taxon>Chordata</taxon>
        <taxon>Craniata</taxon>
        <taxon>Vertebrata</taxon>
        <taxon>Euteleostomi</taxon>
        <taxon>Amphibia</taxon>
        <taxon>Batrachia</taxon>
        <taxon>Anura</taxon>
        <taxon>Neobatrachia</taxon>
        <taxon>Hyloidea</taxon>
        <taxon>Leptodactylidae</taxon>
        <taxon>Leiuperinae</taxon>
        <taxon>Engystomops</taxon>
    </lineage>
</organism>
<comment type="caution">
    <text evidence="1">The sequence shown here is derived from an EMBL/GenBank/DDBJ whole genome shotgun (WGS) entry which is preliminary data.</text>
</comment>
<accession>A0AAV7CN40</accession>
<protein>
    <submittedName>
        <fullName evidence="1">Uncharacterized protein</fullName>
    </submittedName>
</protein>
<keyword evidence="2" id="KW-1185">Reference proteome</keyword>
<name>A0AAV7CN40_ENGPU</name>
<sequence length="42" mass="4780">MRKFKRSIAHAKKKSENNLMKTCTIFLSTVVGNEIGRLPHGH</sequence>
<evidence type="ECO:0000313" key="2">
    <source>
        <dbReference type="Proteomes" id="UP000824782"/>
    </source>
</evidence>
<dbReference type="Proteomes" id="UP000824782">
    <property type="component" value="Unassembled WGS sequence"/>
</dbReference>
<proteinExistence type="predicted"/>
<dbReference type="EMBL" id="WNYA01000002">
    <property type="protein sequence ID" value="KAG8586443.1"/>
    <property type="molecule type" value="Genomic_DNA"/>
</dbReference>